<accession>A0A285G6I2</accession>
<gene>
    <name evidence="13" type="ORF">SAMN06265827_10570</name>
</gene>
<dbReference type="FunFam" id="1.10.287.950:FF:000001">
    <property type="entry name" value="Methyl-accepting chemotaxis sensory transducer"/>
    <property type="match status" value="1"/>
</dbReference>
<dbReference type="SMART" id="SM00283">
    <property type="entry name" value="MA"/>
    <property type="match status" value="1"/>
</dbReference>
<evidence type="ECO:0000256" key="5">
    <source>
        <dbReference type="ARBA" id="ARBA00022989"/>
    </source>
</evidence>
<evidence type="ECO:0000256" key="9">
    <source>
        <dbReference type="PROSITE-ProRule" id="PRU00284"/>
    </source>
</evidence>
<dbReference type="GO" id="GO:0006935">
    <property type="term" value="P:chemotaxis"/>
    <property type="evidence" value="ECO:0007669"/>
    <property type="project" value="UniProtKB-KW"/>
</dbReference>
<evidence type="ECO:0000256" key="7">
    <source>
        <dbReference type="ARBA" id="ARBA00023224"/>
    </source>
</evidence>
<feature type="transmembrane region" description="Helical" evidence="10">
    <location>
        <begin position="283"/>
        <end position="301"/>
    </location>
</feature>
<dbReference type="PROSITE" id="PS50885">
    <property type="entry name" value="HAMP"/>
    <property type="match status" value="1"/>
</dbReference>
<keyword evidence="5 10" id="KW-1133">Transmembrane helix</keyword>
<dbReference type="Pfam" id="PF00015">
    <property type="entry name" value="MCPsignal"/>
    <property type="match status" value="1"/>
</dbReference>
<dbReference type="PANTHER" id="PTHR32089">
    <property type="entry name" value="METHYL-ACCEPTING CHEMOTAXIS PROTEIN MCPB"/>
    <property type="match status" value="1"/>
</dbReference>
<comment type="subcellular location">
    <subcellularLocation>
        <location evidence="1">Cell membrane</location>
        <topology evidence="1">Multi-pass membrane protein</topology>
    </subcellularLocation>
</comment>
<dbReference type="EMBL" id="OBDZ01000005">
    <property type="protein sequence ID" value="SNY19135.1"/>
    <property type="molecule type" value="Genomic_DNA"/>
</dbReference>
<dbReference type="SUPFAM" id="SSF58104">
    <property type="entry name" value="Methyl-accepting chemotaxis protein (MCP) signaling domain"/>
    <property type="match status" value="1"/>
</dbReference>
<feature type="domain" description="HAMP" evidence="12">
    <location>
        <begin position="302"/>
        <end position="354"/>
    </location>
</feature>
<keyword evidence="3" id="KW-0145">Chemotaxis</keyword>
<dbReference type="Gene3D" id="3.30.450.20">
    <property type="entry name" value="PAS domain"/>
    <property type="match status" value="2"/>
</dbReference>
<dbReference type="CDD" id="cd12914">
    <property type="entry name" value="PDC1_DGC_like"/>
    <property type="match status" value="1"/>
</dbReference>
<dbReference type="InterPro" id="IPR029151">
    <property type="entry name" value="Sensor-like_sf"/>
</dbReference>
<evidence type="ECO:0000256" key="4">
    <source>
        <dbReference type="ARBA" id="ARBA00022692"/>
    </source>
</evidence>
<proteinExistence type="inferred from homology"/>
<dbReference type="CDD" id="cd11386">
    <property type="entry name" value="MCP_signal"/>
    <property type="match status" value="1"/>
</dbReference>
<protein>
    <submittedName>
        <fullName evidence="13">Methyl-accepting chemotaxis protein</fullName>
    </submittedName>
</protein>
<keyword evidence="7 9" id="KW-0807">Transducer</keyword>
<feature type="transmembrane region" description="Helical" evidence="10">
    <location>
        <begin position="12"/>
        <end position="33"/>
    </location>
</feature>
<feature type="domain" description="Methyl-accepting transducer" evidence="11">
    <location>
        <begin position="352"/>
        <end position="588"/>
    </location>
</feature>
<comment type="similarity">
    <text evidence="8">Belongs to the methyl-accepting chemotaxis (MCP) protein family.</text>
</comment>
<dbReference type="SMART" id="SM00304">
    <property type="entry name" value="HAMP"/>
    <property type="match status" value="2"/>
</dbReference>
<dbReference type="InterPro" id="IPR033479">
    <property type="entry name" value="dCache_1"/>
</dbReference>
<dbReference type="GO" id="GO:0007165">
    <property type="term" value="P:signal transduction"/>
    <property type="evidence" value="ECO:0007669"/>
    <property type="project" value="UniProtKB-KW"/>
</dbReference>
<keyword evidence="4 10" id="KW-0812">Transmembrane</keyword>
<evidence type="ECO:0000256" key="8">
    <source>
        <dbReference type="ARBA" id="ARBA00029447"/>
    </source>
</evidence>
<dbReference type="Pfam" id="PF02743">
    <property type="entry name" value="dCache_1"/>
    <property type="match status" value="1"/>
</dbReference>
<sequence length="617" mass="68147">MLLFNLKLKQKLILAMVLLAIIPVMIYGTFSYLNQREAIKNGIITQNNILVEQLASRVRERIREKITIVDLMAELDEIQSMQLEEHQKIFKKYLDKNPIFEMLFVADQEGRLISLNQNTEYIGEDFSHRDWFKGAMKGFAYISDSYISQGTGEPCITIARPIRKGSKIIGVLGADINLQILQAMIGEVKLGKSGYAFITDKKGVAIAHPQFEDVVLAQKSGKGTLAVDKALAGEDGYAIYQNSFGEEMLGAYQYLEGLGWALVAQQPTEEAFKPLKSIIYKNLLMILIAGILASLIAWWLADNFSQPIIQVAEGIKSVASGDFTTRINIDRSDELGELAKTFNQTTSQQQEFFGGLANMVERISSYSQELSASAEETNATIDNNNDGIREMTSSVQQISAGSQEVAGHIQEVDSKIDLGNKNVEDTINSMNEINQMVKSTVKLINNLDSNSQEIGKIVELINNIAEQTNLLALNAAIEAARAGEHGRGFAVVADEIRSLAEDTSKATDEISNLIKNTQKSSKDGLKSVKQVENKTEIGKNIVEETGQFFSQIKASIQETSAYIEEVAHSTQSLAENSEQVKSGSNEINTMSQQVSDSSQDLADIAQILQQEIDRFKI</sequence>
<dbReference type="STRING" id="1413210.U472_12415"/>
<dbReference type="SUPFAM" id="SSF103190">
    <property type="entry name" value="Sensory domain-like"/>
    <property type="match status" value="1"/>
</dbReference>
<evidence type="ECO:0000259" key="11">
    <source>
        <dbReference type="PROSITE" id="PS50111"/>
    </source>
</evidence>
<keyword evidence="14" id="KW-1185">Reference proteome</keyword>
<keyword evidence="6 10" id="KW-0472">Membrane</keyword>
<dbReference type="Pfam" id="PF00672">
    <property type="entry name" value="HAMP"/>
    <property type="match status" value="1"/>
</dbReference>
<evidence type="ECO:0000256" key="6">
    <source>
        <dbReference type="ARBA" id="ARBA00023136"/>
    </source>
</evidence>
<dbReference type="InterPro" id="IPR004089">
    <property type="entry name" value="MCPsignal_dom"/>
</dbReference>
<evidence type="ECO:0000256" key="3">
    <source>
        <dbReference type="ARBA" id="ARBA00022500"/>
    </source>
</evidence>
<keyword evidence="2" id="KW-1003">Cell membrane</keyword>
<dbReference type="AlphaFoldDB" id="A0A285G6I2"/>
<dbReference type="PROSITE" id="PS50111">
    <property type="entry name" value="CHEMOTAXIS_TRANSDUC_2"/>
    <property type="match status" value="1"/>
</dbReference>
<organism evidence="13 14">
    <name type="scientific">Orenia metallireducens</name>
    <dbReference type="NCBI Taxonomy" id="1413210"/>
    <lineage>
        <taxon>Bacteria</taxon>
        <taxon>Bacillati</taxon>
        <taxon>Bacillota</taxon>
        <taxon>Clostridia</taxon>
        <taxon>Halanaerobiales</taxon>
        <taxon>Halobacteroidaceae</taxon>
        <taxon>Orenia</taxon>
    </lineage>
</organism>
<evidence type="ECO:0000256" key="2">
    <source>
        <dbReference type="ARBA" id="ARBA00022475"/>
    </source>
</evidence>
<dbReference type="Gene3D" id="1.10.287.950">
    <property type="entry name" value="Methyl-accepting chemotaxis protein"/>
    <property type="match status" value="1"/>
</dbReference>
<dbReference type="CDD" id="cd06225">
    <property type="entry name" value="HAMP"/>
    <property type="match status" value="1"/>
</dbReference>
<reference evidence="14" key="1">
    <citation type="submission" date="2017-09" db="EMBL/GenBank/DDBJ databases">
        <authorList>
            <person name="Varghese N."/>
            <person name="Submissions S."/>
        </authorList>
    </citation>
    <scope>NUCLEOTIDE SEQUENCE [LARGE SCALE GENOMIC DNA]</scope>
    <source>
        <strain evidence="14">MSL47</strain>
    </source>
</reference>
<dbReference type="GO" id="GO:0005886">
    <property type="term" value="C:plasma membrane"/>
    <property type="evidence" value="ECO:0007669"/>
    <property type="project" value="UniProtKB-SubCell"/>
</dbReference>
<evidence type="ECO:0000256" key="10">
    <source>
        <dbReference type="SAM" id="Phobius"/>
    </source>
</evidence>
<dbReference type="PANTHER" id="PTHR32089:SF112">
    <property type="entry name" value="LYSOZYME-LIKE PROTEIN-RELATED"/>
    <property type="match status" value="1"/>
</dbReference>
<dbReference type="RefSeq" id="WP_172431830.1">
    <property type="nucleotide sequence ID" value="NZ_OBDZ01000005.1"/>
</dbReference>
<evidence type="ECO:0000256" key="1">
    <source>
        <dbReference type="ARBA" id="ARBA00004651"/>
    </source>
</evidence>
<evidence type="ECO:0000259" key="12">
    <source>
        <dbReference type="PROSITE" id="PS50885"/>
    </source>
</evidence>
<dbReference type="InterPro" id="IPR003660">
    <property type="entry name" value="HAMP_dom"/>
</dbReference>
<dbReference type="CDD" id="cd18774">
    <property type="entry name" value="PDC2_HK_sensor"/>
    <property type="match status" value="1"/>
</dbReference>
<evidence type="ECO:0000313" key="13">
    <source>
        <dbReference type="EMBL" id="SNY19135.1"/>
    </source>
</evidence>
<evidence type="ECO:0000313" key="14">
    <source>
        <dbReference type="Proteomes" id="UP000219573"/>
    </source>
</evidence>
<dbReference type="Proteomes" id="UP000219573">
    <property type="component" value="Unassembled WGS sequence"/>
</dbReference>
<name>A0A285G6I2_9FIRM</name>